<dbReference type="HOGENOM" id="CLU_006410_1_0_1"/>
<dbReference type="STRING" id="743788.S8EZK5"/>
<feature type="non-terminal residue" evidence="3">
    <location>
        <position position="452"/>
    </location>
</feature>
<accession>S8EZK5</accession>
<evidence type="ECO:0000313" key="4">
    <source>
        <dbReference type="Proteomes" id="UP000015241"/>
    </source>
</evidence>
<feature type="domain" description="Fungal-type protein kinase" evidence="2">
    <location>
        <begin position="63"/>
        <end position="149"/>
    </location>
</feature>
<dbReference type="Pfam" id="PF17667">
    <property type="entry name" value="Pkinase_fungal"/>
    <property type="match status" value="2"/>
</dbReference>
<dbReference type="PANTHER" id="PTHR38248">
    <property type="entry name" value="FUNK1 6"/>
    <property type="match status" value="1"/>
</dbReference>
<keyword evidence="4" id="KW-1185">Reference proteome</keyword>
<organism evidence="3 4">
    <name type="scientific">Fomitopsis schrenkii</name>
    <name type="common">Brown rot fungus</name>
    <dbReference type="NCBI Taxonomy" id="2126942"/>
    <lineage>
        <taxon>Eukaryota</taxon>
        <taxon>Fungi</taxon>
        <taxon>Dikarya</taxon>
        <taxon>Basidiomycota</taxon>
        <taxon>Agaricomycotina</taxon>
        <taxon>Agaricomycetes</taxon>
        <taxon>Polyporales</taxon>
        <taxon>Fomitopsis</taxon>
    </lineage>
</organism>
<dbReference type="PANTHER" id="PTHR38248:SF2">
    <property type="entry name" value="FUNK1 11"/>
    <property type="match status" value="1"/>
</dbReference>
<feature type="compositionally biased region" description="Polar residues" evidence="1">
    <location>
        <begin position="26"/>
        <end position="35"/>
    </location>
</feature>
<dbReference type="EMBL" id="KE504216">
    <property type="protein sequence ID" value="EPS95075.1"/>
    <property type="molecule type" value="Genomic_DNA"/>
</dbReference>
<dbReference type="AlphaFoldDB" id="S8EZK5"/>
<reference evidence="3 4" key="1">
    <citation type="journal article" date="2012" name="Science">
        <title>The Paleozoic origin of enzymatic lignin decomposition reconstructed from 31 fungal genomes.</title>
        <authorList>
            <person name="Floudas D."/>
            <person name="Binder M."/>
            <person name="Riley R."/>
            <person name="Barry K."/>
            <person name="Blanchette R.A."/>
            <person name="Henrissat B."/>
            <person name="Martinez A.T."/>
            <person name="Otillar R."/>
            <person name="Spatafora J.W."/>
            <person name="Yadav J.S."/>
            <person name="Aerts A."/>
            <person name="Benoit I."/>
            <person name="Boyd A."/>
            <person name="Carlson A."/>
            <person name="Copeland A."/>
            <person name="Coutinho P.M."/>
            <person name="de Vries R.P."/>
            <person name="Ferreira P."/>
            <person name="Findley K."/>
            <person name="Foster B."/>
            <person name="Gaskell J."/>
            <person name="Glotzer D."/>
            <person name="Gorecki P."/>
            <person name="Heitman J."/>
            <person name="Hesse C."/>
            <person name="Hori C."/>
            <person name="Igarashi K."/>
            <person name="Jurgens J.A."/>
            <person name="Kallen N."/>
            <person name="Kersten P."/>
            <person name="Kohler A."/>
            <person name="Kuees U."/>
            <person name="Kumar T.K.A."/>
            <person name="Kuo A."/>
            <person name="LaButti K."/>
            <person name="Larrondo L.F."/>
            <person name="Lindquist E."/>
            <person name="Ling A."/>
            <person name="Lombard V."/>
            <person name="Lucas S."/>
            <person name="Lundell T."/>
            <person name="Martin R."/>
            <person name="McLaughlin D.J."/>
            <person name="Morgenstern I."/>
            <person name="Morin E."/>
            <person name="Murat C."/>
            <person name="Nagy L.G."/>
            <person name="Nolan M."/>
            <person name="Ohm R.A."/>
            <person name="Patyshakuliyeva A."/>
            <person name="Rokas A."/>
            <person name="Ruiz-Duenas F.J."/>
            <person name="Sabat G."/>
            <person name="Salamov A."/>
            <person name="Samejima M."/>
            <person name="Schmutz J."/>
            <person name="Slot J.C."/>
            <person name="St John F."/>
            <person name="Stenlid J."/>
            <person name="Sun H."/>
            <person name="Sun S."/>
            <person name="Syed K."/>
            <person name="Tsang A."/>
            <person name="Wiebenga A."/>
            <person name="Young D."/>
            <person name="Pisabarro A."/>
            <person name="Eastwood D.C."/>
            <person name="Martin F."/>
            <person name="Cullen D."/>
            <person name="Grigoriev I.V."/>
            <person name="Hibbett D.S."/>
        </authorList>
    </citation>
    <scope>NUCLEOTIDE SEQUENCE</scope>
    <source>
        <strain evidence="4">FP-58527</strain>
    </source>
</reference>
<evidence type="ECO:0000259" key="2">
    <source>
        <dbReference type="Pfam" id="PF17667"/>
    </source>
</evidence>
<proteinExistence type="predicted"/>
<protein>
    <recommendedName>
        <fullName evidence="2">Fungal-type protein kinase domain-containing protein</fullName>
    </recommendedName>
</protein>
<dbReference type="InterPro" id="IPR011009">
    <property type="entry name" value="Kinase-like_dom_sf"/>
</dbReference>
<name>S8EZK5_FOMSC</name>
<feature type="region of interest" description="Disordered" evidence="1">
    <location>
        <begin position="1"/>
        <end position="46"/>
    </location>
</feature>
<feature type="domain" description="Fungal-type protein kinase" evidence="2">
    <location>
        <begin position="215"/>
        <end position="445"/>
    </location>
</feature>
<dbReference type="InParanoid" id="S8EZK5"/>
<feature type="compositionally biased region" description="Polar residues" evidence="1">
    <location>
        <begin position="1"/>
        <end position="15"/>
    </location>
</feature>
<dbReference type="InterPro" id="IPR040976">
    <property type="entry name" value="Pkinase_fungal"/>
</dbReference>
<sequence length="452" mass="51034">MEVKTSSADSPFSFRSKTTKASKASPSQPIDQAAQSGGGPSNPLLKTDNLKASPAEFLRLHTAARQTLGQMTEYVSKVLRRQHRTHFFVVFVLRGRARIVRWDRAGAIISTPINFAQDSRLLHEFIWRYACMNEAQRGYDPTVVLATEEEIAAMRDCAAPNDWADRYRNGAIGQPGWPIYKITMRNEDLIDERLLQPIADDIDPSECQSEPYEGTPTFVVGKAYFASDSMAGRGTRCFIAYEVARNRLVFLKDYWRPRVDMILAEGATLKKLRTSGVQYVPTPVASGDVYSGGMTPQTSETQSLLSKDERTGRDHVALIHNRLVVKEIGRPLADHEDALQLVGALFYALLAHSQAWLLAQILHRDISELNIIIWCYTTINGQTLTIGLLIDWDLAKLAKYLDAISRPGRSGTWPFMSARLLRYPNKKHEVADDIESAIHLLQWMCFRFYEHN</sequence>
<dbReference type="eggNOG" id="ENOG502SIZI">
    <property type="taxonomic scope" value="Eukaryota"/>
</dbReference>
<evidence type="ECO:0000256" key="1">
    <source>
        <dbReference type="SAM" id="MobiDB-lite"/>
    </source>
</evidence>
<dbReference type="Proteomes" id="UP000015241">
    <property type="component" value="Unassembled WGS sequence"/>
</dbReference>
<dbReference type="OrthoDB" id="2791154at2759"/>
<gene>
    <name evidence="3" type="ORF">FOMPIDRAFT_1133199</name>
</gene>
<dbReference type="SUPFAM" id="SSF56112">
    <property type="entry name" value="Protein kinase-like (PK-like)"/>
    <property type="match status" value="1"/>
</dbReference>
<evidence type="ECO:0000313" key="3">
    <source>
        <dbReference type="EMBL" id="EPS95075.1"/>
    </source>
</evidence>